<dbReference type="Pfam" id="PF00462">
    <property type="entry name" value="Glutaredoxin"/>
    <property type="match status" value="1"/>
</dbReference>
<proteinExistence type="predicted"/>
<dbReference type="OrthoDB" id="423313at2759"/>
<reference evidence="2 3" key="1">
    <citation type="submission" date="2016-09" db="EMBL/GenBank/DDBJ databases">
        <title>The draft genome of Dichanthelium oligosanthes: A C3 panicoid grass species.</title>
        <authorList>
            <person name="Studer A.J."/>
            <person name="Schnable J.C."/>
            <person name="Brutnell T.P."/>
        </authorList>
    </citation>
    <scope>NUCLEOTIDE SEQUENCE [LARGE SCALE GENOMIC DNA]</scope>
    <source>
        <strain evidence="3">cv. Kellogg 1175</strain>
        <tissue evidence="2">Leaf</tissue>
    </source>
</reference>
<comment type="caution">
    <text evidence="2">The sequence shown here is derived from an EMBL/GenBank/DDBJ whole genome shotgun (WGS) entry which is preliminary data.</text>
</comment>
<dbReference type="Proteomes" id="UP000095767">
    <property type="component" value="Unassembled WGS sequence"/>
</dbReference>
<evidence type="ECO:0000313" key="3">
    <source>
        <dbReference type="Proteomes" id="UP000095767"/>
    </source>
</evidence>
<accession>A0A1E5ULX3</accession>
<dbReference type="EMBL" id="LWDX02071983">
    <property type="protein sequence ID" value="OEL13879.1"/>
    <property type="molecule type" value="Genomic_DNA"/>
</dbReference>
<dbReference type="PROSITE" id="PS51354">
    <property type="entry name" value="GLUTAREDOXIN_2"/>
    <property type="match status" value="1"/>
</dbReference>
<gene>
    <name evidence="2" type="ORF">BAE44_0025102</name>
</gene>
<dbReference type="STRING" id="888268.A0A1E5ULX3"/>
<dbReference type="SUPFAM" id="SSF52833">
    <property type="entry name" value="Thioredoxin-like"/>
    <property type="match status" value="1"/>
</dbReference>
<dbReference type="InterPro" id="IPR002109">
    <property type="entry name" value="Glutaredoxin"/>
</dbReference>
<evidence type="ECO:0000313" key="2">
    <source>
        <dbReference type="EMBL" id="OEL13879.1"/>
    </source>
</evidence>
<sequence>LRSYGVRVDERDLSMHAVFKDELRAALTEGGRLPLLPQVFVDGRHLAAPRRSVVCTRPGSWRRPSRPANRR</sequence>
<protein>
    <recommendedName>
        <fullName evidence="1">Glutaredoxin domain-containing protein</fullName>
    </recommendedName>
</protein>
<keyword evidence="3" id="KW-1185">Reference proteome</keyword>
<dbReference type="PANTHER" id="PTHR45669">
    <property type="entry name" value="GLUTAREDOXIN DOMAIN-CONTAINING CYSTEINE-RICH PROTEIN CG12206-RELATED"/>
    <property type="match status" value="1"/>
</dbReference>
<dbReference type="PANTHER" id="PTHR45669:SF29">
    <property type="entry name" value="OS06G0226100 PROTEIN"/>
    <property type="match status" value="1"/>
</dbReference>
<dbReference type="InterPro" id="IPR036249">
    <property type="entry name" value="Thioredoxin-like_sf"/>
</dbReference>
<evidence type="ECO:0000259" key="1">
    <source>
        <dbReference type="Pfam" id="PF00462"/>
    </source>
</evidence>
<feature type="domain" description="Glutaredoxin" evidence="1">
    <location>
        <begin position="1"/>
        <end position="45"/>
    </location>
</feature>
<organism evidence="2 3">
    <name type="scientific">Dichanthelium oligosanthes</name>
    <dbReference type="NCBI Taxonomy" id="888268"/>
    <lineage>
        <taxon>Eukaryota</taxon>
        <taxon>Viridiplantae</taxon>
        <taxon>Streptophyta</taxon>
        <taxon>Embryophyta</taxon>
        <taxon>Tracheophyta</taxon>
        <taxon>Spermatophyta</taxon>
        <taxon>Magnoliopsida</taxon>
        <taxon>Liliopsida</taxon>
        <taxon>Poales</taxon>
        <taxon>Poaceae</taxon>
        <taxon>PACMAD clade</taxon>
        <taxon>Panicoideae</taxon>
        <taxon>Panicodae</taxon>
        <taxon>Paniceae</taxon>
        <taxon>Dichantheliinae</taxon>
        <taxon>Dichanthelium</taxon>
    </lineage>
</organism>
<name>A0A1E5ULX3_9POAL</name>
<feature type="non-terminal residue" evidence="2">
    <location>
        <position position="1"/>
    </location>
</feature>
<dbReference type="AlphaFoldDB" id="A0A1E5ULX3"/>